<comment type="similarity">
    <text evidence="1">Belongs to the sirtuin family. Class I subfamily.</text>
</comment>
<dbReference type="GO" id="GO:0046872">
    <property type="term" value="F:metal ion binding"/>
    <property type="evidence" value="ECO:0007669"/>
    <property type="project" value="UniProtKB-KW"/>
</dbReference>
<dbReference type="PANTHER" id="PTHR47651:SF17">
    <property type="entry name" value="DEACETYLASE SIRTUIN-TYPE DOMAIN-CONTAINING PROTEIN"/>
    <property type="match status" value="1"/>
</dbReference>
<keyword evidence="2" id="KW-0808">Transferase</keyword>
<dbReference type="InterPro" id="IPR029035">
    <property type="entry name" value="DHS-like_NAD/FAD-binding_dom"/>
</dbReference>
<feature type="compositionally biased region" description="Low complexity" evidence="5">
    <location>
        <begin position="1"/>
        <end position="17"/>
    </location>
</feature>
<feature type="compositionally biased region" description="Low complexity" evidence="5">
    <location>
        <begin position="518"/>
        <end position="529"/>
    </location>
</feature>
<feature type="region of interest" description="Disordered" evidence="5">
    <location>
        <begin position="412"/>
        <end position="582"/>
    </location>
</feature>
<evidence type="ECO:0000256" key="3">
    <source>
        <dbReference type="ARBA" id="ARBA00023027"/>
    </source>
</evidence>
<proteinExistence type="inferred from homology"/>
<dbReference type="SUPFAM" id="SSF52467">
    <property type="entry name" value="DHS-like NAD/FAD-binding domain"/>
    <property type="match status" value="1"/>
</dbReference>
<feature type="binding site" evidence="4">
    <location>
        <position position="223"/>
    </location>
    <ligand>
        <name>Zn(2+)</name>
        <dbReference type="ChEBI" id="CHEBI:29105"/>
    </ligand>
</feature>
<evidence type="ECO:0000256" key="5">
    <source>
        <dbReference type="SAM" id="MobiDB-lite"/>
    </source>
</evidence>
<feature type="compositionally biased region" description="Low complexity" evidence="5">
    <location>
        <begin position="447"/>
        <end position="457"/>
    </location>
</feature>
<feature type="binding site" evidence="4">
    <location>
        <position position="242"/>
    </location>
    <ligand>
        <name>Zn(2+)</name>
        <dbReference type="ChEBI" id="CHEBI:29105"/>
    </ligand>
</feature>
<organism evidence="7 8">
    <name type="scientific">Tothia fuscella</name>
    <dbReference type="NCBI Taxonomy" id="1048955"/>
    <lineage>
        <taxon>Eukaryota</taxon>
        <taxon>Fungi</taxon>
        <taxon>Dikarya</taxon>
        <taxon>Ascomycota</taxon>
        <taxon>Pezizomycotina</taxon>
        <taxon>Dothideomycetes</taxon>
        <taxon>Pleosporomycetidae</taxon>
        <taxon>Venturiales</taxon>
        <taxon>Cylindrosympodiaceae</taxon>
        <taxon>Tothia</taxon>
    </lineage>
</organism>
<feature type="active site" description="Proton acceptor" evidence="4">
    <location>
        <position position="212"/>
    </location>
</feature>
<dbReference type="InterPro" id="IPR026591">
    <property type="entry name" value="Sirtuin_cat_small_dom_sf"/>
</dbReference>
<dbReference type="GO" id="GO:0070403">
    <property type="term" value="F:NAD+ binding"/>
    <property type="evidence" value="ECO:0007669"/>
    <property type="project" value="InterPro"/>
</dbReference>
<name>A0A9P4NSL2_9PEZI</name>
<accession>A0A9P4NSL2</accession>
<gene>
    <name evidence="7" type="ORF">EJ08DRAFT_588843</name>
</gene>
<keyword evidence="4" id="KW-0479">Metal-binding</keyword>
<evidence type="ECO:0000313" key="8">
    <source>
        <dbReference type="Proteomes" id="UP000800235"/>
    </source>
</evidence>
<dbReference type="Proteomes" id="UP000800235">
    <property type="component" value="Unassembled WGS sequence"/>
</dbReference>
<evidence type="ECO:0000259" key="6">
    <source>
        <dbReference type="PROSITE" id="PS50305"/>
    </source>
</evidence>
<feature type="compositionally biased region" description="Polar residues" evidence="5">
    <location>
        <begin position="52"/>
        <end position="65"/>
    </location>
</feature>
<dbReference type="Pfam" id="PF02146">
    <property type="entry name" value="SIR2"/>
    <property type="match status" value="1"/>
</dbReference>
<evidence type="ECO:0000256" key="1">
    <source>
        <dbReference type="ARBA" id="ARBA00006924"/>
    </source>
</evidence>
<dbReference type="InterPro" id="IPR003000">
    <property type="entry name" value="Sirtuin"/>
</dbReference>
<feature type="region of interest" description="Disordered" evidence="5">
    <location>
        <begin position="1"/>
        <end position="65"/>
    </location>
</feature>
<sequence>MGSTSYPSPVSSQLSSVGNTPSPSPEVMASTPKRENNRNEDGSPPAKRRKTSSSPQPRITETLDLSSPVDQEAQLDKLLKVLYKKRKIVVVAGAGISVSAGIPDFRSETGLFKTLKNQHNLKSSGKDLFDASVYKDDDSTSQFHDMVRNLSTATKSAAATPFHHLLATLAKEKRLLRLYTQNVDAIDTSLPPLATQIPLGRKAPWPKTVQLHGSLEKMVCTKCHQVLDLEPQLFDGPVPPACRDCEERDDVRTQYAGKRSHGIGRLRPRMVLYNERNPDEEAIGSVVTADLKTRPDALIVVGTTLKVPGVKRIVKEMCSMVRDRRDGLTVWINSDPPPPGKDYAWDLIVQGPCDSVASKAQMPKWDDAFETVTDEHLQKVKAGSGIIQVVVPSPSPSKSRIVDRLQGVLTPLRSPRLGPQLADKKSATCTTSTKPKQISAATKKTNVSKPSKTTTTGKPKKVAAPKKTKNNPGFKKQNPRTLNFKATKATALNMNMEQKPHGRSGTKKVDSTQPMQPVSPASSRNNSNPPFRPPGPQRSKSYTDANGVPLTVDIQKTMESPKERDRIVTPDKIPNNMHNLLI</sequence>
<dbReference type="PANTHER" id="PTHR47651">
    <property type="entry name" value="NAD-DEPENDENT HISTONE DEACETYLASE HST4"/>
    <property type="match status" value="1"/>
</dbReference>
<comment type="caution">
    <text evidence="7">The sequence shown here is derived from an EMBL/GenBank/DDBJ whole genome shotgun (WGS) entry which is preliminary data.</text>
</comment>
<protein>
    <submittedName>
        <fullName evidence="7">DHS-like NAD/FAD-binding domain-containing protein</fullName>
    </submittedName>
</protein>
<evidence type="ECO:0000256" key="4">
    <source>
        <dbReference type="PROSITE-ProRule" id="PRU00236"/>
    </source>
</evidence>
<dbReference type="EMBL" id="MU007038">
    <property type="protein sequence ID" value="KAF2430481.1"/>
    <property type="molecule type" value="Genomic_DNA"/>
</dbReference>
<feature type="binding site" evidence="4">
    <location>
        <position position="220"/>
    </location>
    <ligand>
        <name>Zn(2+)</name>
        <dbReference type="ChEBI" id="CHEBI:29105"/>
    </ligand>
</feature>
<reference evidence="7" key="1">
    <citation type="journal article" date="2020" name="Stud. Mycol.">
        <title>101 Dothideomycetes genomes: a test case for predicting lifestyles and emergence of pathogens.</title>
        <authorList>
            <person name="Haridas S."/>
            <person name="Albert R."/>
            <person name="Binder M."/>
            <person name="Bloem J."/>
            <person name="Labutti K."/>
            <person name="Salamov A."/>
            <person name="Andreopoulos B."/>
            <person name="Baker S."/>
            <person name="Barry K."/>
            <person name="Bills G."/>
            <person name="Bluhm B."/>
            <person name="Cannon C."/>
            <person name="Castanera R."/>
            <person name="Culley D."/>
            <person name="Daum C."/>
            <person name="Ezra D."/>
            <person name="Gonzalez J."/>
            <person name="Henrissat B."/>
            <person name="Kuo A."/>
            <person name="Liang C."/>
            <person name="Lipzen A."/>
            <person name="Lutzoni F."/>
            <person name="Magnuson J."/>
            <person name="Mondo S."/>
            <person name="Nolan M."/>
            <person name="Ohm R."/>
            <person name="Pangilinan J."/>
            <person name="Park H.-J."/>
            <person name="Ramirez L."/>
            <person name="Alfaro M."/>
            <person name="Sun H."/>
            <person name="Tritt A."/>
            <person name="Yoshinaga Y."/>
            <person name="Zwiers L.-H."/>
            <person name="Turgeon B."/>
            <person name="Goodwin S."/>
            <person name="Spatafora J."/>
            <person name="Crous P."/>
            <person name="Grigoriev I."/>
        </authorList>
    </citation>
    <scope>NUCLEOTIDE SEQUENCE</scope>
    <source>
        <strain evidence="7">CBS 130266</strain>
    </source>
</reference>
<dbReference type="OrthoDB" id="2919105at2759"/>
<evidence type="ECO:0000256" key="2">
    <source>
        <dbReference type="ARBA" id="ARBA00022679"/>
    </source>
</evidence>
<dbReference type="Gene3D" id="3.40.50.1220">
    <property type="entry name" value="TPP-binding domain"/>
    <property type="match status" value="1"/>
</dbReference>
<feature type="compositionally biased region" description="Basic and acidic residues" evidence="5">
    <location>
        <begin position="559"/>
        <end position="569"/>
    </location>
</feature>
<feature type="compositionally biased region" description="Polar residues" evidence="5">
    <location>
        <begin position="427"/>
        <end position="445"/>
    </location>
</feature>
<dbReference type="GO" id="GO:0016740">
    <property type="term" value="F:transferase activity"/>
    <property type="evidence" value="ECO:0007669"/>
    <property type="project" value="UniProtKB-KW"/>
</dbReference>
<dbReference type="Gene3D" id="3.30.1600.10">
    <property type="entry name" value="SIR2/SIRT2 'Small Domain"/>
    <property type="match status" value="1"/>
</dbReference>
<feature type="binding site" evidence="4">
    <location>
        <position position="245"/>
    </location>
    <ligand>
        <name>Zn(2+)</name>
        <dbReference type="ChEBI" id="CHEBI:29105"/>
    </ligand>
</feature>
<feature type="compositionally biased region" description="Basic residues" evidence="5">
    <location>
        <begin position="458"/>
        <end position="469"/>
    </location>
</feature>
<feature type="domain" description="Deacetylase sirtuin-type" evidence="6">
    <location>
        <begin position="68"/>
        <end position="379"/>
    </location>
</feature>
<dbReference type="PROSITE" id="PS50305">
    <property type="entry name" value="SIRTUIN"/>
    <property type="match status" value="1"/>
</dbReference>
<evidence type="ECO:0000313" key="7">
    <source>
        <dbReference type="EMBL" id="KAF2430481.1"/>
    </source>
</evidence>
<keyword evidence="3" id="KW-0520">NAD</keyword>
<keyword evidence="4" id="KW-0862">Zinc</keyword>
<feature type="compositionally biased region" description="Basic and acidic residues" evidence="5">
    <location>
        <begin position="32"/>
        <end position="41"/>
    </location>
</feature>
<keyword evidence="8" id="KW-1185">Reference proteome</keyword>
<dbReference type="InterPro" id="IPR026590">
    <property type="entry name" value="Ssirtuin_cat_dom"/>
</dbReference>
<dbReference type="AlphaFoldDB" id="A0A9P4NSL2"/>